<organism evidence="1 2">
    <name type="scientific">Babesia bigemina</name>
    <dbReference type="NCBI Taxonomy" id="5866"/>
    <lineage>
        <taxon>Eukaryota</taxon>
        <taxon>Sar</taxon>
        <taxon>Alveolata</taxon>
        <taxon>Apicomplexa</taxon>
        <taxon>Aconoidasida</taxon>
        <taxon>Piroplasmida</taxon>
        <taxon>Babesiidae</taxon>
        <taxon>Babesia</taxon>
    </lineage>
</organism>
<sequence length="67" mass="7559">MANVDEYECISPFMFLKDHERSTDALYFTPKLIILEYDIGLAITVIPTFTDAAVGYTNIATNTSYDN</sequence>
<dbReference type="EMBL" id="LK391709">
    <property type="protein sequence ID" value="CDR97274.1"/>
    <property type="molecule type" value="Genomic_DNA"/>
</dbReference>
<evidence type="ECO:0000313" key="2">
    <source>
        <dbReference type="Proteomes" id="UP000033188"/>
    </source>
</evidence>
<reference evidence="2" key="1">
    <citation type="journal article" date="2014" name="Nucleic Acids Res.">
        <title>The evolutionary dynamics of variant antigen genes in Babesia reveal a history of genomic innovation underlying host-parasite interaction.</title>
        <authorList>
            <person name="Jackson A.P."/>
            <person name="Otto T.D."/>
            <person name="Darby A."/>
            <person name="Ramaprasad A."/>
            <person name="Xia D."/>
            <person name="Echaide I.E."/>
            <person name="Farber M."/>
            <person name="Gahlot S."/>
            <person name="Gamble J."/>
            <person name="Gupta D."/>
            <person name="Gupta Y."/>
            <person name="Jackson L."/>
            <person name="Malandrin L."/>
            <person name="Malas T.B."/>
            <person name="Moussa E."/>
            <person name="Nair M."/>
            <person name="Reid A.J."/>
            <person name="Sanders M."/>
            <person name="Sharma J."/>
            <person name="Tracey A."/>
            <person name="Quail M.A."/>
            <person name="Weir W."/>
            <person name="Wastling J.M."/>
            <person name="Hall N."/>
            <person name="Willadsen P."/>
            <person name="Lingelbach K."/>
            <person name="Shiels B."/>
            <person name="Tait A."/>
            <person name="Berriman M."/>
            <person name="Allred D.R."/>
            <person name="Pain A."/>
        </authorList>
    </citation>
    <scope>NUCLEOTIDE SEQUENCE [LARGE SCALE GENOMIC DNA]</scope>
    <source>
        <strain evidence="2">Bond</strain>
    </source>
</reference>
<dbReference type="Proteomes" id="UP000033188">
    <property type="component" value="Chromosome 3"/>
</dbReference>
<gene>
    <name evidence="1" type="ORF">BBBOND_0311770</name>
</gene>
<keyword evidence="2" id="KW-1185">Reference proteome</keyword>
<dbReference type="AlphaFoldDB" id="A0A061DDC4"/>
<dbReference type="VEuPathDB" id="PiroplasmaDB:BBBOND_0311770"/>
<dbReference type="RefSeq" id="XP_012769460.1">
    <property type="nucleotide sequence ID" value="XM_012914006.1"/>
</dbReference>
<proteinExistence type="predicted"/>
<name>A0A061DDC4_BABBI</name>
<accession>A0A061DDC4</accession>
<dbReference type="GeneID" id="24565815"/>
<evidence type="ECO:0000313" key="1">
    <source>
        <dbReference type="EMBL" id="CDR97274.1"/>
    </source>
</evidence>
<protein>
    <submittedName>
        <fullName evidence="1">Uncharacterized protein</fullName>
    </submittedName>
</protein>
<dbReference type="KEGG" id="bbig:BBBOND_0311770"/>